<evidence type="ECO:0000256" key="6">
    <source>
        <dbReference type="SAM" id="Phobius"/>
    </source>
</evidence>
<feature type="transmembrane region" description="Helical" evidence="6">
    <location>
        <begin position="142"/>
        <end position="167"/>
    </location>
</feature>
<evidence type="ECO:0000259" key="7">
    <source>
        <dbReference type="PROSITE" id="PS50850"/>
    </source>
</evidence>
<comment type="caution">
    <text evidence="8">The sequence shown here is derived from an EMBL/GenBank/DDBJ whole genome shotgun (WGS) entry which is preliminary data.</text>
</comment>
<dbReference type="EMBL" id="FOFP01000017">
    <property type="protein sequence ID" value="SER18550.1"/>
    <property type="molecule type" value="Genomic_DNA"/>
</dbReference>
<evidence type="ECO:0000256" key="1">
    <source>
        <dbReference type="ARBA" id="ARBA00004141"/>
    </source>
</evidence>
<evidence type="ECO:0000256" key="5">
    <source>
        <dbReference type="ARBA" id="ARBA00023136"/>
    </source>
</evidence>
<feature type="transmembrane region" description="Helical" evidence="6">
    <location>
        <begin position="105"/>
        <end position="130"/>
    </location>
</feature>
<keyword evidence="9" id="KW-1185">Reference proteome</keyword>
<feature type="domain" description="Major facilitator superfamily (MFS) profile" evidence="7">
    <location>
        <begin position="1"/>
        <end position="223"/>
    </location>
</feature>
<proteinExistence type="predicted"/>
<dbReference type="Gene3D" id="1.20.1250.20">
    <property type="entry name" value="MFS general substrate transporter like domains"/>
    <property type="match status" value="1"/>
</dbReference>
<keyword evidence="4 6" id="KW-1133">Transmembrane helix</keyword>
<dbReference type="InterPro" id="IPR036259">
    <property type="entry name" value="MFS_trans_sf"/>
</dbReference>
<keyword evidence="5 6" id="KW-0472">Membrane</keyword>
<dbReference type="Proteomes" id="UP000198512">
    <property type="component" value="Unassembled WGS sequence"/>
</dbReference>
<evidence type="ECO:0000256" key="2">
    <source>
        <dbReference type="ARBA" id="ARBA00022448"/>
    </source>
</evidence>
<dbReference type="InterPro" id="IPR011701">
    <property type="entry name" value="MFS"/>
</dbReference>
<evidence type="ECO:0000256" key="4">
    <source>
        <dbReference type="ARBA" id="ARBA00022989"/>
    </source>
</evidence>
<dbReference type="SUPFAM" id="SSF103473">
    <property type="entry name" value="MFS general substrate transporter"/>
    <property type="match status" value="1"/>
</dbReference>
<dbReference type="PANTHER" id="PTHR42718:SF9">
    <property type="entry name" value="MAJOR FACILITATOR SUPERFAMILY MULTIDRUG TRANSPORTER MFSC"/>
    <property type="match status" value="1"/>
</dbReference>
<reference evidence="8 9" key="1">
    <citation type="submission" date="2016-10" db="EMBL/GenBank/DDBJ databases">
        <authorList>
            <person name="Varghese N."/>
            <person name="Submissions S."/>
        </authorList>
    </citation>
    <scope>NUCLEOTIDE SEQUENCE [LARGE SCALE GENOMIC DNA]</scope>
    <source>
        <strain evidence="8 9">CIP 109853</strain>
    </source>
</reference>
<comment type="subcellular location">
    <subcellularLocation>
        <location evidence="1">Membrane</location>
        <topology evidence="1">Multi-pass membrane protein</topology>
    </subcellularLocation>
</comment>
<feature type="transmembrane region" description="Helical" evidence="6">
    <location>
        <begin position="55"/>
        <end position="75"/>
    </location>
</feature>
<name>A0ABY1BME4_9PSED</name>
<organism evidence="8 9">
    <name type="scientific">Pseudomonas cuatrocienegasensis</name>
    <dbReference type="NCBI Taxonomy" id="543360"/>
    <lineage>
        <taxon>Bacteria</taxon>
        <taxon>Pseudomonadati</taxon>
        <taxon>Pseudomonadota</taxon>
        <taxon>Gammaproteobacteria</taxon>
        <taxon>Pseudomonadales</taxon>
        <taxon>Pseudomonadaceae</taxon>
        <taxon>Pseudomonas</taxon>
    </lineage>
</organism>
<dbReference type="InterPro" id="IPR020846">
    <property type="entry name" value="MFS_dom"/>
</dbReference>
<keyword evidence="2" id="KW-0813">Transport</keyword>
<sequence>TVVAPEGAFRSAIRNPNISNIALVSMLAIVGYFGISFWLPQYLAFVARYNFAEAAAYSVLFTITGGIGQIAWGWISDRVGRKLCLILVFAWLAVGIYLFKFSSVSLTWLICIQLFAGFAMNAPYTLLYAIAFDSAKPGSSGIAGSIVNVGIYAGGFGPLVIGLFIGAGGGFDQAAGYNYALYFISGLMVIAALITAFFTRETTGWFLKHDRALVSKASCNMAT</sequence>
<dbReference type="Pfam" id="PF07690">
    <property type="entry name" value="MFS_1"/>
    <property type="match status" value="1"/>
</dbReference>
<accession>A0ABY1BME4</accession>
<feature type="transmembrane region" description="Helical" evidence="6">
    <location>
        <begin position="21"/>
        <end position="43"/>
    </location>
</feature>
<keyword evidence="3 6" id="KW-0812">Transmembrane</keyword>
<dbReference type="PANTHER" id="PTHR42718">
    <property type="entry name" value="MAJOR FACILITATOR SUPERFAMILY MULTIDRUG TRANSPORTER MFSC"/>
    <property type="match status" value="1"/>
</dbReference>
<feature type="non-terminal residue" evidence="8">
    <location>
        <position position="1"/>
    </location>
</feature>
<evidence type="ECO:0000313" key="8">
    <source>
        <dbReference type="EMBL" id="SER18550.1"/>
    </source>
</evidence>
<protein>
    <submittedName>
        <fullName evidence="8">Major Facilitator Superfamily protein</fullName>
    </submittedName>
</protein>
<feature type="transmembrane region" description="Helical" evidence="6">
    <location>
        <begin position="82"/>
        <end position="99"/>
    </location>
</feature>
<evidence type="ECO:0000256" key="3">
    <source>
        <dbReference type="ARBA" id="ARBA00022692"/>
    </source>
</evidence>
<evidence type="ECO:0000313" key="9">
    <source>
        <dbReference type="Proteomes" id="UP000198512"/>
    </source>
</evidence>
<dbReference type="PROSITE" id="PS50850">
    <property type="entry name" value="MFS"/>
    <property type="match status" value="1"/>
</dbReference>
<dbReference type="RefSeq" id="WP_139205709.1">
    <property type="nucleotide sequence ID" value="NZ_FOFP01000017.1"/>
</dbReference>
<gene>
    <name evidence="8" type="ORF">SAMN05216600_1171</name>
</gene>
<feature type="transmembrane region" description="Helical" evidence="6">
    <location>
        <begin position="179"/>
        <end position="198"/>
    </location>
</feature>